<sequence length="430" mass="48427">MVNWLSSKWGVLLKVTFIGILYQTQHYGKLYLAFGYIASGSSMLEDTNINNWEYSLLSGPAMLFISAISLLPSSRYSDYATKPKFILIFSCICAAVFTGCNIFATSFLTLLWPRVLFSTLSSPIAPMNLRIMAEFFDMKKRGFASGAYFLSLYIGLALASLCMLISVYVGWRFTYLFLGLVSLSGSFIFGILLPTIKNTKEKKTLSQDLKSLYMNKTLILCVIGLAFKYISQFTRSSFESLYFARAFPDDVSTYSILNSIGLLVCPWSPLILGKISDDLECKYPNIKVYLCAITLALPIPFFIIMYLTTNFALAMVCLYIMSLFSEAYISLSYTIMINVTLPHIKALQTAWMMAITMFSGGVIILIIGFTYNTIEDLRISLIISNTFPLLISSMLFFLITKVYLKDLKTFEENKAGLVNESFFNEVTTSH</sequence>
<dbReference type="Gene3D" id="1.20.1250.20">
    <property type="entry name" value="MFS general substrate transporter like domains"/>
    <property type="match status" value="2"/>
</dbReference>
<feature type="transmembrane region" description="Helical" evidence="7">
    <location>
        <begin position="288"/>
        <end position="307"/>
    </location>
</feature>
<dbReference type="InterPro" id="IPR044770">
    <property type="entry name" value="MFS_spinster-like"/>
</dbReference>
<dbReference type="PANTHER" id="PTHR23505">
    <property type="entry name" value="SPINSTER"/>
    <property type="match status" value="1"/>
</dbReference>
<dbReference type="GO" id="GO:0022857">
    <property type="term" value="F:transmembrane transporter activity"/>
    <property type="evidence" value="ECO:0007669"/>
    <property type="project" value="InterPro"/>
</dbReference>
<proteinExistence type="inferred from homology"/>
<dbReference type="AlphaFoldDB" id="A0A1R2CXX1"/>
<keyword evidence="3 7" id="KW-0812">Transmembrane</keyword>
<reference evidence="9 10" key="1">
    <citation type="submission" date="2016-11" db="EMBL/GenBank/DDBJ databases">
        <title>The macronuclear genome of Stentor coeruleus: a giant cell with tiny introns.</title>
        <authorList>
            <person name="Slabodnick M."/>
            <person name="Ruby J.G."/>
            <person name="Reiff S.B."/>
            <person name="Swart E.C."/>
            <person name="Gosai S."/>
            <person name="Prabakaran S."/>
            <person name="Witkowska E."/>
            <person name="Larue G.E."/>
            <person name="Fisher S."/>
            <person name="Freeman R.M."/>
            <person name="Gunawardena J."/>
            <person name="Chu W."/>
            <person name="Stover N.A."/>
            <person name="Gregory B.D."/>
            <person name="Nowacki M."/>
            <person name="Derisi J."/>
            <person name="Roy S.W."/>
            <person name="Marshall W.F."/>
            <person name="Sood P."/>
        </authorList>
    </citation>
    <scope>NUCLEOTIDE SEQUENCE [LARGE SCALE GENOMIC DNA]</scope>
    <source>
        <strain evidence="9">WM001</strain>
    </source>
</reference>
<evidence type="ECO:0000313" key="10">
    <source>
        <dbReference type="Proteomes" id="UP000187209"/>
    </source>
</evidence>
<accession>A0A1R2CXX1</accession>
<organism evidence="9 10">
    <name type="scientific">Stentor coeruleus</name>
    <dbReference type="NCBI Taxonomy" id="5963"/>
    <lineage>
        <taxon>Eukaryota</taxon>
        <taxon>Sar</taxon>
        <taxon>Alveolata</taxon>
        <taxon>Ciliophora</taxon>
        <taxon>Postciliodesmatophora</taxon>
        <taxon>Heterotrichea</taxon>
        <taxon>Heterotrichida</taxon>
        <taxon>Stentoridae</taxon>
        <taxon>Stentor</taxon>
    </lineage>
</organism>
<dbReference type="OrthoDB" id="2985014at2759"/>
<evidence type="ECO:0000256" key="7">
    <source>
        <dbReference type="SAM" id="Phobius"/>
    </source>
</evidence>
<dbReference type="GO" id="GO:0016020">
    <property type="term" value="C:membrane"/>
    <property type="evidence" value="ECO:0007669"/>
    <property type="project" value="UniProtKB-SubCell"/>
</dbReference>
<dbReference type="SUPFAM" id="SSF103473">
    <property type="entry name" value="MFS general substrate transporter"/>
    <property type="match status" value="1"/>
</dbReference>
<feature type="domain" description="Major facilitator superfamily (MFS) profile" evidence="8">
    <location>
        <begin position="12"/>
        <end position="403"/>
    </location>
</feature>
<feature type="transmembrane region" description="Helical" evidence="7">
    <location>
        <begin position="349"/>
        <end position="371"/>
    </location>
</feature>
<name>A0A1R2CXX1_9CILI</name>
<dbReference type="PROSITE" id="PS50850">
    <property type="entry name" value="MFS"/>
    <property type="match status" value="1"/>
</dbReference>
<comment type="caution">
    <text evidence="9">The sequence shown here is derived from an EMBL/GenBank/DDBJ whole genome shotgun (WGS) entry which is preliminary data.</text>
</comment>
<evidence type="ECO:0000256" key="3">
    <source>
        <dbReference type="ARBA" id="ARBA00022692"/>
    </source>
</evidence>
<evidence type="ECO:0000256" key="4">
    <source>
        <dbReference type="ARBA" id="ARBA00022989"/>
    </source>
</evidence>
<feature type="transmembrane region" description="Helical" evidence="7">
    <location>
        <begin position="175"/>
        <end position="196"/>
    </location>
</feature>
<feature type="transmembrane region" description="Helical" evidence="7">
    <location>
        <begin position="254"/>
        <end position="276"/>
    </location>
</feature>
<keyword evidence="2" id="KW-0813">Transport</keyword>
<feature type="transmembrane region" description="Helical" evidence="7">
    <location>
        <begin position="85"/>
        <end position="104"/>
    </location>
</feature>
<keyword evidence="4 7" id="KW-1133">Transmembrane helix</keyword>
<dbReference type="EMBL" id="MPUH01000035">
    <property type="protein sequence ID" value="OMJ93847.1"/>
    <property type="molecule type" value="Genomic_DNA"/>
</dbReference>
<evidence type="ECO:0000256" key="6">
    <source>
        <dbReference type="ARBA" id="ARBA00024338"/>
    </source>
</evidence>
<comment type="subcellular location">
    <subcellularLocation>
        <location evidence="1">Membrane</location>
        <topology evidence="1">Multi-pass membrane protein</topology>
    </subcellularLocation>
</comment>
<evidence type="ECO:0000259" key="8">
    <source>
        <dbReference type="PROSITE" id="PS50850"/>
    </source>
</evidence>
<comment type="similarity">
    <text evidence="6">Belongs to the major facilitator superfamily. Spinster (TC 2.A.1.49) family.</text>
</comment>
<feature type="transmembrane region" description="Helical" evidence="7">
    <location>
        <begin position="54"/>
        <end position="73"/>
    </location>
</feature>
<evidence type="ECO:0000256" key="1">
    <source>
        <dbReference type="ARBA" id="ARBA00004141"/>
    </source>
</evidence>
<evidence type="ECO:0000256" key="5">
    <source>
        <dbReference type="ARBA" id="ARBA00023136"/>
    </source>
</evidence>
<keyword evidence="5 7" id="KW-0472">Membrane</keyword>
<dbReference type="InterPro" id="IPR011701">
    <property type="entry name" value="MFS"/>
</dbReference>
<dbReference type="InterPro" id="IPR020846">
    <property type="entry name" value="MFS_dom"/>
</dbReference>
<dbReference type="InterPro" id="IPR036259">
    <property type="entry name" value="MFS_trans_sf"/>
</dbReference>
<evidence type="ECO:0000256" key="2">
    <source>
        <dbReference type="ARBA" id="ARBA00022448"/>
    </source>
</evidence>
<gene>
    <name evidence="9" type="ORF">SteCoe_3036</name>
</gene>
<protein>
    <recommendedName>
        <fullName evidence="8">Major facilitator superfamily (MFS) profile domain-containing protein</fullName>
    </recommendedName>
</protein>
<feature type="transmembrane region" description="Helical" evidence="7">
    <location>
        <begin position="150"/>
        <end position="169"/>
    </location>
</feature>
<feature type="transmembrane region" description="Helical" evidence="7">
    <location>
        <begin position="377"/>
        <end position="399"/>
    </location>
</feature>
<keyword evidence="10" id="KW-1185">Reference proteome</keyword>
<feature type="transmembrane region" description="Helical" evidence="7">
    <location>
        <begin position="313"/>
        <end position="337"/>
    </location>
</feature>
<dbReference type="CDD" id="cd06174">
    <property type="entry name" value="MFS"/>
    <property type="match status" value="1"/>
</dbReference>
<dbReference type="PANTHER" id="PTHR23505:SF79">
    <property type="entry name" value="PROTEIN SPINSTER"/>
    <property type="match status" value="1"/>
</dbReference>
<feature type="transmembrane region" description="Helical" evidence="7">
    <location>
        <begin position="217"/>
        <end position="234"/>
    </location>
</feature>
<evidence type="ECO:0000313" key="9">
    <source>
        <dbReference type="EMBL" id="OMJ93847.1"/>
    </source>
</evidence>
<dbReference type="Proteomes" id="UP000187209">
    <property type="component" value="Unassembled WGS sequence"/>
</dbReference>
<dbReference type="Pfam" id="PF07690">
    <property type="entry name" value="MFS_1"/>
    <property type="match status" value="1"/>
</dbReference>